<dbReference type="AlphaFoldDB" id="A0A939IGS4"/>
<dbReference type="EMBL" id="JAFJZZ010000004">
    <property type="protein sequence ID" value="MBN7773830.1"/>
    <property type="molecule type" value="Genomic_DNA"/>
</dbReference>
<accession>A0A939IGS4</accession>
<feature type="domain" description="DUF551" evidence="1">
    <location>
        <begin position="53"/>
        <end position="72"/>
    </location>
</feature>
<evidence type="ECO:0000313" key="3">
    <source>
        <dbReference type="Proteomes" id="UP000664545"/>
    </source>
</evidence>
<dbReference type="Proteomes" id="UP000664545">
    <property type="component" value="Unassembled WGS sequence"/>
</dbReference>
<proteinExistence type="predicted"/>
<sequence>MREVQNTIEILNRVLGDLYSTSIKVIVPKKEKEEAHVAISAAIEALIEANENWIPCSERLPESGERVLFSTETFVGEGFIDLSGEWRRDGLLLGKLYGDIIAWRPLSKPYKELIE</sequence>
<evidence type="ECO:0000259" key="1">
    <source>
        <dbReference type="Pfam" id="PF04448"/>
    </source>
</evidence>
<dbReference type="Pfam" id="PF04448">
    <property type="entry name" value="DUF551"/>
    <property type="match status" value="1"/>
</dbReference>
<comment type="caution">
    <text evidence="2">The sequence shown here is derived from an EMBL/GenBank/DDBJ whole genome shotgun (WGS) entry which is preliminary data.</text>
</comment>
<reference evidence="2" key="1">
    <citation type="submission" date="2021-02" db="EMBL/GenBank/DDBJ databases">
        <title>Abyssanaerobacter marinus gen.nov., sp., nov, anaerobic bacterium isolated from the Onnuri vent field of Indian Ocean and suggestion of Mogibacteriaceae fam. nov., and proposal of reclassification of ambiguous this family's genus member.</title>
        <authorList>
            <person name="Kim Y.J."/>
            <person name="Yang J.-A."/>
        </authorList>
    </citation>
    <scope>NUCLEOTIDE SEQUENCE</scope>
    <source>
        <strain evidence="2">DSM 2634</strain>
    </source>
</reference>
<dbReference type="RefSeq" id="WP_206582665.1">
    <property type="nucleotide sequence ID" value="NZ_JAFJZZ010000004.1"/>
</dbReference>
<protein>
    <submittedName>
        <fullName evidence="2">DUF551 domain-containing protein</fullName>
    </submittedName>
</protein>
<evidence type="ECO:0000313" key="2">
    <source>
        <dbReference type="EMBL" id="MBN7773830.1"/>
    </source>
</evidence>
<name>A0A939IGS4_CLOAM</name>
<keyword evidence="3" id="KW-1185">Reference proteome</keyword>
<dbReference type="InterPro" id="IPR007539">
    <property type="entry name" value="DUF551"/>
</dbReference>
<organism evidence="2 3">
    <name type="scientific">Clostridium aminobutyricum</name>
    <dbReference type="NCBI Taxonomy" id="33953"/>
    <lineage>
        <taxon>Bacteria</taxon>
        <taxon>Bacillati</taxon>
        <taxon>Bacillota</taxon>
        <taxon>Clostridia</taxon>
        <taxon>Eubacteriales</taxon>
        <taxon>Clostridiaceae</taxon>
        <taxon>Clostridium</taxon>
    </lineage>
</organism>
<gene>
    <name evidence="2" type="ORF">JYB65_10685</name>
</gene>